<evidence type="ECO:0000259" key="3">
    <source>
        <dbReference type="PROSITE" id="PS50102"/>
    </source>
</evidence>
<dbReference type="InterPro" id="IPR012677">
    <property type="entry name" value="Nucleotide-bd_a/b_plait_sf"/>
</dbReference>
<dbReference type="Proteomes" id="UP000046393">
    <property type="component" value="Unplaced"/>
</dbReference>
<keyword evidence="4" id="KW-1185">Reference proteome</keyword>
<feature type="compositionally biased region" description="Basic and acidic residues" evidence="2">
    <location>
        <begin position="583"/>
        <end position="595"/>
    </location>
</feature>
<feature type="compositionally biased region" description="Basic and acidic residues" evidence="2">
    <location>
        <begin position="647"/>
        <end position="676"/>
    </location>
</feature>
<feature type="compositionally biased region" description="Polar residues" evidence="2">
    <location>
        <begin position="617"/>
        <end position="633"/>
    </location>
</feature>
<dbReference type="WBParaSite" id="SMUV_0000868201-mRNA-1">
    <property type="protein sequence ID" value="SMUV_0000868201-mRNA-1"/>
    <property type="gene ID" value="SMUV_0000868201"/>
</dbReference>
<proteinExistence type="predicted"/>
<sequence>MSIERSESSVVVRETAEANSVAQTEKVTDAEDISSTKLQKKKRKDNLLDLFSEHTDIGNWADAASESFPSLQKTDFLDEKSNEEQREEDKVSDTNLQFSTVHADVSFPDGSASHSHCGSTAEERSFNLFVSNIPWAAREEDLFYFFGGEAAVASIQLGKGSRPDWNNGSATITFHTLEAFLRGRGMDNQEFCGRVLKVRDHRRQPLSYRENRGYNDRQYRIAEGYPPRPDGNYGSHQYQEDGYASRMPRRNASYAGVPSIFTQNDSHSDFRRMQQNNASFRHHSIQNARPYKGRSSYSGAPLRKSPSEDNTLRSYDNNFRHIRKGSYTNDGQRPPYVQPLSTEPIHRRKLELAPRTLPLDTKIEPHRSSSIFGEAKPVDTSQKEREVEERLSREDRVTRTSHSRKGSSEVNVRHPPTSALPSSMNAATGSKASDGLERQPSETHIASTHGEKIVQALASKPPLPLSSTHTTQLSDTSVKENRIPVANTDTVRPRKLSGAPILMHSQSLPPLPKTHSRENVHEGCGPCALSKPSMLVFTNSSLKSKAYSGRRSERGRERSQYNTNQYHESSSKHSFDNSVSQRFRFEATSSRESRIGRRGSVSSLSKEKCVSAERQRNIVSSKSVINADAQQDLQKGDGAKGNGGNENLKESGRKNSTGKLKDSNSKDQKEKPTVNKEKKKGRSSSFVKGDVAYVNSFRHPEN</sequence>
<dbReference type="STRING" id="451379.A0A0N5AUY5"/>
<evidence type="ECO:0000313" key="4">
    <source>
        <dbReference type="Proteomes" id="UP000046393"/>
    </source>
</evidence>
<dbReference type="Gene3D" id="3.30.70.330">
    <property type="match status" value="1"/>
</dbReference>
<evidence type="ECO:0000256" key="1">
    <source>
        <dbReference type="PROSITE-ProRule" id="PRU00176"/>
    </source>
</evidence>
<accession>A0A0N5AUY5</accession>
<feature type="compositionally biased region" description="Basic and acidic residues" evidence="2">
    <location>
        <begin position="550"/>
        <end position="559"/>
    </location>
</feature>
<dbReference type="InterPro" id="IPR000504">
    <property type="entry name" value="RRM_dom"/>
</dbReference>
<feature type="compositionally biased region" description="Basic and acidic residues" evidence="2">
    <location>
        <begin position="381"/>
        <end position="398"/>
    </location>
</feature>
<dbReference type="Pfam" id="PF00076">
    <property type="entry name" value="RRM_1"/>
    <property type="match status" value="1"/>
</dbReference>
<keyword evidence="1" id="KW-0694">RNA-binding</keyword>
<feature type="region of interest" description="Disordered" evidence="2">
    <location>
        <begin position="280"/>
        <end position="443"/>
    </location>
</feature>
<evidence type="ECO:0000256" key="2">
    <source>
        <dbReference type="SAM" id="MobiDB-lite"/>
    </source>
</evidence>
<dbReference type="PROSITE" id="PS50102">
    <property type="entry name" value="RRM"/>
    <property type="match status" value="1"/>
</dbReference>
<dbReference type="SMART" id="SM00360">
    <property type="entry name" value="RRM"/>
    <property type="match status" value="1"/>
</dbReference>
<feature type="compositionally biased region" description="Polar residues" evidence="2">
    <location>
        <begin position="419"/>
        <end position="431"/>
    </location>
</feature>
<evidence type="ECO:0000313" key="5">
    <source>
        <dbReference type="WBParaSite" id="SMUV_0000868201-mRNA-1"/>
    </source>
</evidence>
<dbReference type="CDD" id="cd00590">
    <property type="entry name" value="RRM_SF"/>
    <property type="match status" value="1"/>
</dbReference>
<dbReference type="AlphaFoldDB" id="A0A0N5AUY5"/>
<feature type="compositionally biased region" description="Basic and acidic residues" evidence="2">
    <location>
        <begin position="605"/>
        <end position="616"/>
    </location>
</feature>
<protein>
    <submittedName>
        <fullName evidence="5">RRM domain-containing protein</fullName>
    </submittedName>
</protein>
<name>A0A0N5AUY5_9BILA</name>
<feature type="region of interest" description="Disordered" evidence="2">
    <location>
        <begin position="503"/>
        <end position="523"/>
    </location>
</feature>
<dbReference type="GO" id="GO:0003723">
    <property type="term" value="F:RNA binding"/>
    <property type="evidence" value="ECO:0007669"/>
    <property type="project" value="UniProtKB-UniRule"/>
</dbReference>
<feature type="region of interest" description="Disordered" evidence="2">
    <location>
        <begin position="1"/>
        <end position="41"/>
    </location>
</feature>
<dbReference type="InterPro" id="IPR035979">
    <property type="entry name" value="RBD_domain_sf"/>
</dbReference>
<feature type="domain" description="RRM" evidence="3">
    <location>
        <begin position="126"/>
        <end position="203"/>
    </location>
</feature>
<organism evidence="4 5">
    <name type="scientific">Syphacia muris</name>
    <dbReference type="NCBI Taxonomy" id="451379"/>
    <lineage>
        <taxon>Eukaryota</taxon>
        <taxon>Metazoa</taxon>
        <taxon>Ecdysozoa</taxon>
        <taxon>Nematoda</taxon>
        <taxon>Chromadorea</taxon>
        <taxon>Rhabditida</taxon>
        <taxon>Spirurina</taxon>
        <taxon>Oxyuridomorpha</taxon>
        <taxon>Oxyuroidea</taxon>
        <taxon>Oxyuridae</taxon>
        <taxon>Syphacia</taxon>
    </lineage>
</organism>
<feature type="region of interest" description="Disordered" evidence="2">
    <location>
        <begin position="544"/>
        <end position="702"/>
    </location>
</feature>
<dbReference type="SUPFAM" id="SSF54928">
    <property type="entry name" value="RNA-binding domain, RBD"/>
    <property type="match status" value="1"/>
</dbReference>
<reference evidence="5" key="1">
    <citation type="submission" date="2017-02" db="UniProtKB">
        <authorList>
            <consortium name="WormBaseParasite"/>
        </authorList>
    </citation>
    <scope>IDENTIFICATION</scope>
</reference>